<protein>
    <submittedName>
        <fullName evidence="1">Uncharacterized protein</fullName>
    </submittedName>
</protein>
<gene>
    <name evidence="1" type="ORF">WA026_019378</name>
</gene>
<evidence type="ECO:0000313" key="2">
    <source>
        <dbReference type="Proteomes" id="UP001431783"/>
    </source>
</evidence>
<accession>A0AAW1U434</accession>
<keyword evidence="2" id="KW-1185">Reference proteome</keyword>
<reference evidence="1 2" key="1">
    <citation type="submission" date="2023-03" db="EMBL/GenBank/DDBJ databases">
        <title>Genome insight into feeding habits of ladybird beetles.</title>
        <authorList>
            <person name="Li H.-S."/>
            <person name="Huang Y.-H."/>
            <person name="Pang H."/>
        </authorList>
    </citation>
    <scope>NUCLEOTIDE SEQUENCE [LARGE SCALE GENOMIC DNA]</scope>
    <source>
        <strain evidence="1">SYSU_2023b</strain>
        <tissue evidence="1">Whole body</tissue>
    </source>
</reference>
<dbReference type="Proteomes" id="UP001431783">
    <property type="component" value="Unassembled WGS sequence"/>
</dbReference>
<dbReference type="AlphaFoldDB" id="A0AAW1U434"/>
<evidence type="ECO:0000313" key="1">
    <source>
        <dbReference type="EMBL" id="KAK9877699.1"/>
    </source>
</evidence>
<proteinExistence type="predicted"/>
<comment type="caution">
    <text evidence="1">The sequence shown here is derived from an EMBL/GenBank/DDBJ whole genome shotgun (WGS) entry which is preliminary data.</text>
</comment>
<name>A0AAW1U434_9CUCU</name>
<feature type="non-terminal residue" evidence="1">
    <location>
        <position position="106"/>
    </location>
</feature>
<organism evidence="1 2">
    <name type="scientific">Henosepilachna vigintioctopunctata</name>
    <dbReference type="NCBI Taxonomy" id="420089"/>
    <lineage>
        <taxon>Eukaryota</taxon>
        <taxon>Metazoa</taxon>
        <taxon>Ecdysozoa</taxon>
        <taxon>Arthropoda</taxon>
        <taxon>Hexapoda</taxon>
        <taxon>Insecta</taxon>
        <taxon>Pterygota</taxon>
        <taxon>Neoptera</taxon>
        <taxon>Endopterygota</taxon>
        <taxon>Coleoptera</taxon>
        <taxon>Polyphaga</taxon>
        <taxon>Cucujiformia</taxon>
        <taxon>Coccinelloidea</taxon>
        <taxon>Coccinellidae</taxon>
        <taxon>Epilachninae</taxon>
        <taxon>Epilachnini</taxon>
        <taxon>Henosepilachna</taxon>
    </lineage>
</organism>
<dbReference type="EMBL" id="JARQZJ010000043">
    <property type="protein sequence ID" value="KAK9877699.1"/>
    <property type="molecule type" value="Genomic_DNA"/>
</dbReference>
<sequence length="106" mass="12227">MGNFAQVAYHIKFDLVDDLLTISIPYLAQERYTNKQQERPLCINSLQSYHGSLLFLNSENVLAIIRKGSEVGPTKNGELRYIYQQHSSEIYYHNLSLKERIPINPG</sequence>